<proteinExistence type="predicted"/>
<reference evidence="2 3" key="1">
    <citation type="journal article" date="2015" name="Sci. Rep.">
        <title>Genome of the facultative scuticociliatosis pathogen Pseudocohnilembus persalinus provides insight into its virulence through horizontal gene transfer.</title>
        <authorList>
            <person name="Xiong J."/>
            <person name="Wang G."/>
            <person name="Cheng J."/>
            <person name="Tian M."/>
            <person name="Pan X."/>
            <person name="Warren A."/>
            <person name="Jiang C."/>
            <person name="Yuan D."/>
            <person name="Miao W."/>
        </authorList>
    </citation>
    <scope>NUCLEOTIDE SEQUENCE [LARGE SCALE GENOMIC DNA]</scope>
    <source>
        <strain evidence="2">36N120E</strain>
    </source>
</reference>
<organism evidence="2 3">
    <name type="scientific">Pseudocohnilembus persalinus</name>
    <name type="common">Ciliate</name>
    <dbReference type="NCBI Taxonomy" id="266149"/>
    <lineage>
        <taxon>Eukaryota</taxon>
        <taxon>Sar</taxon>
        <taxon>Alveolata</taxon>
        <taxon>Ciliophora</taxon>
        <taxon>Intramacronucleata</taxon>
        <taxon>Oligohymenophorea</taxon>
        <taxon>Scuticociliatia</taxon>
        <taxon>Philasterida</taxon>
        <taxon>Pseudocohnilembidae</taxon>
        <taxon>Pseudocohnilembus</taxon>
    </lineage>
</organism>
<keyword evidence="3" id="KW-1185">Reference proteome</keyword>
<evidence type="ECO:0000313" key="3">
    <source>
        <dbReference type="Proteomes" id="UP000054937"/>
    </source>
</evidence>
<name>A0A0V0QM34_PSEPJ</name>
<dbReference type="AlphaFoldDB" id="A0A0V0QM34"/>
<dbReference type="Proteomes" id="UP000054937">
    <property type="component" value="Unassembled WGS sequence"/>
</dbReference>
<keyword evidence="1" id="KW-0175">Coiled coil</keyword>
<gene>
    <name evidence="2" type="ORF">PPERSA_07035</name>
</gene>
<protein>
    <submittedName>
        <fullName evidence="2">Uncharacterized protein</fullName>
    </submittedName>
</protein>
<evidence type="ECO:0000256" key="1">
    <source>
        <dbReference type="SAM" id="Coils"/>
    </source>
</evidence>
<accession>A0A0V0QM34</accession>
<comment type="caution">
    <text evidence="2">The sequence shown here is derived from an EMBL/GenBank/DDBJ whole genome shotgun (WGS) entry which is preliminary data.</text>
</comment>
<dbReference type="EMBL" id="LDAU01000142">
    <property type="protein sequence ID" value="KRX03207.1"/>
    <property type="molecule type" value="Genomic_DNA"/>
</dbReference>
<dbReference type="InParanoid" id="A0A0V0QM34"/>
<feature type="coiled-coil region" evidence="1">
    <location>
        <begin position="23"/>
        <end position="69"/>
    </location>
</feature>
<evidence type="ECO:0000313" key="2">
    <source>
        <dbReference type="EMBL" id="KRX03207.1"/>
    </source>
</evidence>
<sequence>MFLLLPDGLGRPIKREAYWDNQVAQLLNVRKNLAEEYEQKELNKEREKMRKLETKLQNIYENLGNQEEDITSPDNELEITIQKIVNYEYEQYLSYEIELIQFWRFQAKNLCFSDSLIIPF</sequence>